<keyword evidence="5 6" id="KW-0472">Membrane</keyword>
<comment type="subcellular location">
    <subcellularLocation>
        <location evidence="1">Cell membrane</location>
        <topology evidence="1">Multi-pass membrane protein</topology>
    </subcellularLocation>
</comment>
<feature type="transmembrane region" description="Helical" evidence="6">
    <location>
        <begin position="69"/>
        <end position="88"/>
    </location>
</feature>
<dbReference type="PANTHER" id="PTHR40077:SF1">
    <property type="entry name" value="MEMBRANE PROTEIN"/>
    <property type="match status" value="1"/>
</dbReference>
<dbReference type="RefSeq" id="WP_160836623.1">
    <property type="nucleotide sequence ID" value="NZ_JAIVAK010000001.1"/>
</dbReference>
<dbReference type="GO" id="GO:0005886">
    <property type="term" value="C:plasma membrane"/>
    <property type="evidence" value="ECO:0007669"/>
    <property type="project" value="UniProtKB-SubCell"/>
</dbReference>
<reference evidence="8 9" key="1">
    <citation type="submission" date="2019-11" db="EMBL/GenBank/DDBJ databases">
        <title>Genome sequences of 17 halophilic strains isolated from different environments.</title>
        <authorList>
            <person name="Furrow R.E."/>
        </authorList>
    </citation>
    <scope>NUCLEOTIDE SEQUENCE [LARGE SCALE GENOMIC DNA]</scope>
    <source>
        <strain evidence="8 9">22511_23_Filter</strain>
    </source>
</reference>
<comment type="caution">
    <text evidence="8">The sequence shown here is derived from an EMBL/GenBank/DDBJ whole genome shotgun (WGS) entry which is preliminary data.</text>
</comment>
<gene>
    <name evidence="8" type="ORF">GLW04_09725</name>
</gene>
<protein>
    <submittedName>
        <fullName evidence="8">DUF3817 domain-containing protein</fullName>
    </submittedName>
</protein>
<name>A0A845E3B3_9BACI</name>
<evidence type="ECO:0000313" key="8">
    <source>
        <dbReference type="EMBL" id="MYL20164.1"/>
    </source>
</evidence>
<dbReference type="PANTHER" id="PTHR40077">
    <property type="entry name" value="MEMBRANE PROTEIN-RELATED"/>
    <property type="match status" value="1"/>
</dbReference>
<evidence type="ECO:0000256" key="6">
    <source>
        <dbReference type="SAM" id="Phobius"/>
    </source>
</evidence>
<feature type="transmembrane region" description="Helical" evidence="6">
    <location>
        <begin position="12"/>
        <end position="30"/>
    </location>
</feature>
<evidence type="ECO:0000259" key="7">
    <source>
        <dbReference type="Pfam" id="PF12823"/>
    </source>
</evidence>
<dbReference type="EMBL" id="WMET01000002">
    <property type="protein sequence ID" value="MYL20164.1"/>
    <property type="molecule type" value="Genomic_DNA"/>
</dbReference>
<keyword evidence="4 6" id="KW-1133">Transmembrane helix</keyword>
<dbReference type="Proteomes" id="UP000460949">
    <property type="component" value="Unassembled WGS sequence"/>
</dbReference>
<evidence type="ECO:0000256" key="5">
    <source>
        <dbReference type="ARBA" id="ARBA00023136"/>
    </source>
</evidence>
<feature type="domain" description="DUF3817" evidence="7">
    <location>
        <begin position="8"/>
        <end position="94"/>
    </location>
</feature>
<accession>A0A845E3B3</accession>
<feature type="transmembrane region" description="Helical" evidence="6">
    <location>
        <begin position="42"/>
        <end position="63"/>
    </location>
</feature>
<evidence type="ECO:0000313" key="9">
    <source>
        <dbReference type="Proteomes" id="UP000460949"/>
    </source>
</evidence>
<proteinExistence type="predicted"/>
<dbReference type="Pfam" id="PF12823">
    <property type="entry name" value="DUF3817"/>
    <property type="match status" value="1"/>
</dbReference>
<dbReference type="InterPro" id="IPR023845">
    <property type="entry name" value="DUF3817_TM"/>
</dbReference>
<dbReference type="AlphaFoldDB" id="A0A845E3B3"/>
<evidence type="ECO:0000256" key="1">
    <source>
        <dbReference type="ARBA" id="ARBA00004651"/>
    </source>
</evidence>
<keyword evidence="2" id="KW-1003">Cell membrane</keyword>
<evidence type="ECO:0000256" key="2">
    <source>
        <dbReference type="ARBA" id="ARBA00022475"/>
    </source>
</evidence>
<evidence type="ECO:0000256" key="4">
    <source>
        <dbReference type="ARBA" id="ARBA00022989"/>
    </source>
</evidence>
<keyword evidence="3 6" id="KW-0812">Transmembrane</keyword>
<dbReference type="NCBIfam" id="TIGR03954">
    <property type="entry name" value="integ_memb_HG"/>
    <property type="match status" value="1"/>
</dbReference>
<organism evidence="8 9">
    <name type="scientific">Halobacillus litoralis</name>
    <dbReference type="NCBI Taxonomy" id="45668"/>
    <lineage>
        <taxon>Bacteria</taxon>
        <taxon>Bacillati</taxon>
        <taxon>Bacillota</taxon>
        <taxon>Bacilli</taxon>
        <taxon>Bacillales</taxon>
        <taxon>Bacillaceae</taxon>
        <taxon>Halobacillus</taxon>
    </lineage>
</organism>
<evidence type="ECO:0000256" key="3">
    <source>
        <dbReference type="ARBA" id="ARBA00022692"/>
    </source>
</evidence>
<sequence length="105" mass="11756">MLKTPIGKLRVMGFLEGMSFLILLFISMPLKYMFDYPEAVSVNGAIHGGLFVIYMAAVAYVTFTVRWPLKWAAGAFVVAFIPFGNFILDHQLKKNYTSQPDSLTA</sequence>